<dbReference type="AlphaFoldDB" id="A0A9W8CRR2"/>
<keyword evidence="2" id="KW-1133">Transmembrane helix</keyword>
<keyword evidence="2" id="KW-0472">Membrane</keyword>
<reference evidence="3" key="1">
    <citation type="submission" date="2022-07" db="EMBL/GenBank/DDBJ databases">
        <title>Phylogenomic reconstructions and comparative analyses of Kickxellomycotina fungi.</title>
        <authorList>
            <person name="Reynolds N.K."/>
            <person name="Stajich J.E."/>
            <person name="Barry K."/>
            <person name="Grigoriev I.V."/>
            <person name="Crous P."/>
            <person name="Smith M.E."/>
        </authorList>
    </citation>
    <scope>NUCLEOTIDE SEQUENCE</scope>
    <source>
        <strain evidence="3">NBRC 32514</strain>
    </source>
</reference>
<gene>
    <name evidence="3" type="ORF">LPJ53_003676</name>
</gene>
<name>A0A9W8CRR2_9FUNG</name>
<keyword evidence="4" id="KW-1185">Reference proteome</keyword>
<organism evidence="3 4">
    <name type="scientific">Coemansia erecta</name>
    <dbReference type="NCBI Taxonomy" id="147472"/>
    <lineage>
        <taxon>Eukaryota</taxon>
        <taxon>Fungi</taxon>
        <taxon>Fungi incertae sedis</taxon>
        <taxon>Zoopagomycota</taxon>
        <taxon>Kickxellomycotina</taxon>
        <taxon>Kickxellomycetes</taxon>
        <taxon>Kickxellales</taxon>
        <taxon>Kickxellaceae</taxon>
        <taxon>Coemansia</taxon>
    </lineage>
</organism>
<proteinExistence type="predicted"/>
<comment type="caution">
    <text evidence="3">The sequence shown here is derived from an EMBL/GenBank/DDBJ whole genome shotgun (WGS) entry which is preliminary data.</text>
</comment>
<evidence type="ECO:0000313" key="3">
    <source>
        <dbReference type="EMBL" id="KAJ1721856.1"/>
    </source>
</evidence>
<accession>A0A9W8CRR2</accession>
<dbReference type="EMBL" id="JANBOJ010000145">
    <property type="protein sequence ID" value="KAJ1721856.1"/>
    <property type="molecule type" value="Genomic_DNA"/>
</dbReference>
<protein>
    <submittedName>
        <fullName evidence="3">Uncharacterized protein</fullName>
    </submittedName>
</protein>
<evidence type="ECO:0000256" key="2">
    <source>
        <dbReference type="SAM" id="Phobius"/>
    </source>
</evidence>
<evidence type="ECO:0000256" key="1">
    <source>
        <dbReference type="SAM" id="MobiDB-lite"/>
    </source>
</evidence>
<keyword evidence="2" id="KW-0812">Transmembrane</keyword>
<feature type="transmembrane region" description="Helical" evidence="2">
    <location>
        <begin position="47"/>
        <end position="74"/>
    </location>
</feature>
<evidence type="ECO:0000313" key="4">
    <source>
        <dbReference type="Proteomes" id="UP001149813"/>
    </source>
</evidence>
<sequence>MKAQARATAAAAAAAADATTATSADNVTAAKDAVDEERSCGGSTLGLSTGALIGVLCAGFLVATVVAAYLMSVCTKRMEKSMSRTDAAPPEPESPMTPRVSEEGTLAPSVCDISKHV</sequence>
<dbReference type="Proteomes" id="UP001149813">
    <property type="component" value="Unassembled WGS sequence"/>
</dbReference>
<feature type="region of interest" description="Disordered" evidence="1">
    <location>
        <begin position="80"/>
        <end position="117"/>
    </location>
</feature>